<comment type="caution">
    <text evidence="2">The sequence shown here is derived from an EMBL/GenBank/DDBJ whole genome shotgun (WGS) entry which is preliminary data.</text>
</comment>
<feature type="transmembrane region" description="Helical" evidence="1">
    <location>
        <begin position="104"/>
        <end position="124"/>
    </location>
</feature>
<dbReference type="EMBL" id="BAAACF010000001">
    <property type="protein sequence ID" value="GAA0719253.1"/>
    <property type="molecule type" value="Genomic_DNA"/>
</dbReference>
<reference evidence="3" key="1">
    <citation type="journal article" date="2019" name="Int. J. Syst. Evol. Microbiol.">
        <title>The Global Catalogue of Microorganisms (GCM) 10K type strain sequencing project: providing services to taxonomists for standard genome sequencing and annotation.</title>
        <authorList>
            <consortium name="The Broad Institute Genomics Platform"/>
            <consortium name="The Broad Institute Genome Sequencing Center for Infectious Disease"/>
            <person name="Wu L."/>
            <person name="Ma J."/>
        </authorList>
    </citation>
    <scope>NUCLEOTIDE SEQUENCE [LARGE SCALE GENOMIC DNA]</scope>
    <source>
        <strain evidence="3">JCM 1405</strain>
    </source>
</reference>
<feature type="transmembrane region" description="Helical" evidence="1">
    <location>
        <begin position="7"/>
        <end position="25"/>
    </location>
</feature>
<sequence length="229" mass="26384">MQAIFEPIFHVVYLTTVISLGITMIRKSKNNKYFKLFGYMSFLLGLGDAFHLIPRIYALLTTGLEANAAALGFGKFITSITMTIFYVILYKIWGLRFNIKNSKVLDTSIYVLAIIRIALCFFPQNQWLSYYPPVIWGIYRNIPFTIMGITMIYIIYREAAKNEDKDYKYMALAVFLSFALYTPVVLWANANKLIGMLMIPKTLAYVWVVLIGYKQFKSSLVENNFTANI</sequence>
<evidence type="ECO:0000256" key="1">
    <source>
        <dbReference type="SAM" id="Phobius"/>
    </source>
</evidence>
<evidence type="ECO:0008006" key="4">
    <source>
        <dbReference type="Google" id="ProtNLM"/>
    </source>
</evidence>
<keyword evidence="1" id="KW-0812">Transmembrane</keyword>
<feature type="transmembrane region" description="Helical" evidence="1">
    <location>
        <begin position="69"/>
        <end position="92"/>
    </location>
</feature>
<accession>A0ABP3TWF0</accession>
<evidence type="ECO:0000313" key="3">
    <source>
        <dbReference type="Proteomes" id="UP001500339"/>
    </source>
</evidence>
<feature type="transmembrane region" description="Helical" evidence="1">
    <location>
        <begin position="37"/>
        <end position="57"/>
    </location>
</feature>
<gene>
    <name evidence="2" type="ORF">GCM10008905_07010</name>
</gene>
<evidence type="ECO:0000313" key="2">
    <source>
        <dbReference type="EMBL" id="GAA0719253.1"/>
    </source>
</evidence>
<feature type="transmembrane region" description="Helical" evidence="1">
    <location>
        <begin position="193"/>
        <end position="213"/>
    </location>
</feature>
<feature type="transmembrane region" description="Helical" evidence="1">
    <location>
        <begin position="168"/>
        <end position="187"/>
    </location>
</feature>
<protein>
    <recommendedName>
        <fullName evidence="4">Beta-carotene 15,15'-monooxygenase</fullName>
    </recommendedName>
</protein>
<proteinExistence type="predicted"/>
<organism evidence="2 3">
    <name type="scientific">Clostridium malenominatum</name>
    <dbReference type="NCBI Taxonomy" id="1539"/>
    <lineage>
        <taxon>Bacteria</taxon>
        <taxon>Bacillati</taxon>
        <taxon>Bacillota</taxon>
        <taxon>Clostridia</taxon>
        <taxon>Eubacteriales</taxon>
        <taxon>Clostridiaceae</taxon>
        <taxon>Clostridium</taxon>
    </lineage>
</organism>
<keyword evidence="1" id="KW-0472">Membrane</keyword>
<name>A0ABP3TWF0_9CLOT</name>
<feature type="transmembrane region" description="Helical" evidence="1">
    <location>
        <begin position="136"/>
        <end position="156"/>
    </location>
</feature>
<dbReference type="RefSeq" id="WP_343766704.1">
    <property type="nucleotide sequence ID" value="NZ_BAAACF010000001.1"/>
</dbReference>
<dbReference type="Proteomes" id="UP001500339">
    <property type="component" value="Unassembled WGS sequence"/>
</dbReference>
<keyword evidence="3" id="KW-1185">Reference proteome</keyword>
<keyword evidence="1" id="KW-1133">Transmembrane helix</keyword>